<protein>
    <submittedName>
        <fullName evidence="2">Uncharacterized protein</fullName>
    </submittedName>
</protein>
<gene>
    <name evidence="2" type="ORF">EU91_1542</name>
</gene>
<keyword evidence="1" id="KW-0812">Transmembrane</keyword>
<organism evidence="2 3">
    <name type="scientific">Prochlorococcus marinus str. GP2</name>
    <dbReference type="NCBI Taxonomy" id="59925"/>
    <lineage>
        <taxon>Bacteria</taxon>
        <taxon>Bacillati</taxon>
        <taxon>Cyanobacteriota</taxon>
        <taxon>Cyanophyceae</taxon>
        <taxon>Synechococcales</taxon>
        <taxon>Prochlorococcaceae</taxon>
        <taxon>Prochlorococcus</taxon>
    </lineage>
</organism>
<evidence type="ECO:0000313" key="2">
    <source>
        <dbReference type="EMBL" id="KGF85441.1"/>
    </source>
</evidence>
<evidence type="ECO:0000256" key="1">
    <source>
        <dbReference type="SAM" id="Phobius"/>
    </source>
</evidence>
<keyword evidence="1" id="KW-1133">Transmembrane helix</keyword>
<feature type="transmembrane region" description="Helical" evidence="1">
    <location>
        <begin position="12"/>
        <end position="37"/>
    </location>
</feature>
<dbReference type="Proteomes" id="UP000030598">
    <property type="component" value="Unassembled WGS sequence"/>
</dbReference>
<accession>A0A0A1ZA73</accession>
<proteinExistence type="predicted"/>
<name>A0A0A1ZA73_PROMR</name>
<comment type="caution">
    <text evidence="2">The sequence shown here is derived from an EMBL/GenBank/DDBJ whole genome shotgun (WGS) entry which is preliminary data.</text>
</comment>
<keyword evidence="1" id="KW-0472">Membrane</keyword>
<dbReference type="EMBL" id="JNAH01000008">
    <property type="protein sequence ID" value="KGF85441.1"/>
    <property type="molecule type" value="Genomic_DNA"/>
</dbReference>
<sequence length="40" mass="4687">MKTLKKKRLGTLEVYVIFLSCIYAGFIGYKSLLNILFTWN</sequence>
<evidence type="ECO:0000313" key="3">
    <source>
        <dbReference type="Proteomes" id="UP000030598"/>
    </source>
</evidence>
<reference evidence="3" key="1">
    <citation type="journal article" date="2014" name="Sci. Data">
        <title>Genomes of diverse isolates of the marine cyanobacterium Prochlorococcus.</title>
        <authorList>
            <person name="Biller S."/>
            <person name="Berube P."/>
            <person name="Thompson J."/>
            <person name="Kelly L."/>
            <person name="Roggensack S."/>
            <person name="Awad L."/>
            <person name="Roache-Johnson K."/>
            <person name="Ding H."/>
            <person name="Giovannoni S.J."/>
            <person name="Moore L.R."/>
            <person name="Chisholm S.W."/>
        </authorList>
    </citation>
    <scope>NUCLEOTIDE SEQUENCE [LARGE SCALE GENOMIC DNA]</scope>
    <source>
        <strain evidence="3">GP2</strain>
    </source>
</reference>
<dbReference type="STRING" id="59925.EU91_1542"/>
<dbReference type="AlphaFoldDB" id="A0A0A1ZA73"/>